<comment type="caution">
    <text evidence="4">The sequence shown here is derived from an EMBL/GenBank/DDBJ whole genome shotgun (WGS) entry which is preliminary data.</text>
</comment>
<name>W7CY31_9LIST</name>
<dbReference type="PANTHER" id="PTHR35936:SF19">
    <property type="entry name" value="AMINO-ACID-BINDING PROTEIN YXEM-RELATED"/>
    <property type="match status" value="1"/>
</dbReference>
<sequence>MTLLSLLLLSACGTNTADSTAPKTDTIKVGTMGTYNPFSYEDEAGQLTGYDLEVLRLVEKKDPSLAFEFVAGPWDSLFVGLDANKFQLLANQITSNPDRLKHYTLSETPYFKSVSQIIVKADNQTSITTLADLKGKKIGLTVGDSFTRIVEDWNKANGNILKINYYEQDITTILEDIENGRLDATVNDPIMAKNKAAIQKLHIKAVGNIIASDPTYFIATKDKPGKALMKKIDAALTSLKEEGSLAKLSTKWFDEDYTN</sequence>
<reference evidence="4 5" key="1">
    <citation type="submission" date="2012-12" db="EMBL/GenBank/DDBJ databases">
        <title>Novel taxa of Listeriaceae from agricultural environments in the United States.</title>
        <authorList>
            <person name="den Bakker H.C."/>
            <person name="Allred A."/>
            <person name="Warchocki S."/>
            <person name="Wright E.M."/>
            <person name="Burrell A."/>
            <person name="Nightingale K.K."/>
            <person name="Kephart D."/>
            <person name="Wiedmann M."/>
        </authorList>
    </citation>
    <scope>NUCLEOTIDE SEQUENCE [LARGE SCALE GENOMIC DNA]</scope>
    <source>
        <strain evidence="4 5">FSL F6-1037</strain>
    </source>
</reference>
<dbReference type="STRING" id="1265861.BCAMP_04687"/>
<organism evidence="4 5">
    <name type="scientific">Brochothrix campestris FSL F6-1037</name>
    <dbReference type="NCBI Taxonomy" id="1265861"/>
    <lineage>
        <taxon>Bacteria</taxon>
        <taxon>Bacillati</taxon>
        <taxon>Bacillota</taxon>
        <taxon>Bacilli</taxon>
        <taxon>Bacillales</taxon>
        <taxon>Listeriaceae</taxon>
        <taxon>Brochothrix</taxon>
    </lineage>
</organism>
<keyword evidence="5" id="KW-1185">Reference proteome</keyword>
<dbReference type="RefSeq" id="WP_051456878.1">
    <property type="nucleotide sequence ID" value="NZ_AODH01000016.1"/>
</dbReference>
<proteinExistence type="predicted"/>
<evidence type="ECO:0000313" key="4">
    <source>
        <dbReference type="EMBL" id="EUJ40661.1"/>
    </source>
</evidence>
<dbReference type="OrthoDB" id="8613538at2"/>
<dbReference type="SUPFAM" id="SSF53850">
    <property type="entry name" value="Periplasmic binding protein-like II"/>
    <property type="match status" value="1"/>
</dbReference>
<dbReference type="Proteomes" id="UP000019243">
    <property type="component" value="Unassembled WGS sequence"/>
</dbReference>
<protein>
    <submittedName>
        <fullName evidence="4">Amino acid ABC transporter amino acid-binding protein/permease, his/glu/gln/arg/opine family</fullName>
    </submittedName>
</protein>
<dbReference type="SMART" id="SM00062">
    <property type="entry name" value="PBPb"/>
    <property type="match status" value="1"/>
</dbReference>
<keyword evidence="1 2" id="KW-0732">Signal</keyword>
<dbReference type="AlphaFoldDB" id="W7CY31"/>
<dbReference type="Pfam" id="PF00497">
    <property type="entry name" value="SBP_bac_3"/>
    <property type="match status" value="1"/>
</dbReference>
<evidence type="ECO:0000256" key="2">
    <source>
        <dbReference type="SAM" id="SignalP"/>
    </source>
</evidence>
<dbReference type="EMBL" id="AODH01000016">
    <property type="protein sequence ID" value="EUJ40661.1"/>
    <property type="molecule type" value="Genomic_DNA"/>
</dbReference>
<feature type="domain" description="Solute-binding protein family 3/N-terminal" evidence="3">
    <location>
        <begin position="26"/>
        <end position="256"/>
    </location>
</feature>
<feature type="chain" id="PRO_5004890193" evidence="2">
    <location>
        <begin position="18"/>
        <end position="259"/>
    </location>
</feature>
<evidence type="ECO:0000256" key="1">
    <source>
        <dbReference type="ARBA" id="ARBA00022729"/>
    </source>
</evidence>
<dbReference type="PANTHER" id="PTHR35936">
    <property type="entry name" value="MEMBRANE-BOUND LYTIC MUREIN TRANSGLYCOSYLASE F"/>
    <property type="match status" value="1"/>
</dbReference>
<evidence type="ECO:0000259" key="3">
    <source>
        <dbReference type="SMART" id="SM00062"/>
    </source>
</evidence>
<dbReference type="PATRIC" id="fig|1265861.3.peg.922"/>
<evidence type="ECO:0000313" key="5">
    <source>
        <dbReference type="Proteomes" id="UP000019243"/>
    </source>
</evidence>
<dbReference type="Gene3D" id="3.40.190.10">
    <property type="entry name" value="Periplasmic binding protein-like II"/>
    <property type="match status" value="2"/>
</dbReference>
<feature type="signal peptide" evidence="2">
    <location>
        <begin position="1"/>
        <end position="17"/>
    </location>
</feature>
<dbReference type="InterPro" id="IPR001638">
    <property type="entry name" value="Solute-binding_3/MltF_N"/>
</dbReference>
<gene>
    <name evidence="4" type="ORF">BCAMP_04687</name>
</gene>
<accession>W7CY31</accession>